<keyword evidence="13" id="KW-1185">Reference proteome</keyword>
<dbReference type="PROSITE" id="PS51030">
    <property type="entry name" value="NUCLEAR_REC_DBD_2"/>
    <property type="match status" value="1"/>
</dbReference>
<keyword evidence="7" id="KW-0804">Transcription</keyword>
<dbReference type="GO" id="GO:0003700">
    <property type="term" value="F:DNA-binding transcription factor activity"/>
    <property type="evidence" value="ECO:0007669"/>
    <property type="project" value="InterPro"/>
</dbReference>
<keyword evidence="3" id="KW-0863">Zinc-finger</keyword>
<dbReference type="Proteomes" id="UP001497497">
    <property type="component" value="Unassembled WGS sequence"/>
</dbReference>
<evidence type="ECO:0000256" key="2">
    <source>
        <dbReference type="ARBA" id="ARBA00022723"/>
    </source>
</evidence>
<evidence type="ECO:0000256" key="1">
    <source>
        <dbReference type="ARBA" id="ARBA00004123"/>
    </source>
</evidence>
<organism evidence="12 13">
    <name type="scientific">Lymnaea stagnalis</name>
    <name type="common">Great pond snail</name>
    <name type="synonym">Helix stagnalis</name>
    <dbReference type="NCBI Taxonomy" id="6523"/>
    <lineage>
        <taxon>Eukaryota</taxon>
        <taxon>Metazoa</taxon>
        <taxon>Spiralia</taxon>
        <taxon>Lophotrochozoa</taxon>
        <taxon>Mollusca</taxon>
        <taxon>Gastropoda</taxon>
        <taxon>Heterobranchia</taxon>
        <taxon>Euthyneura</taxon>
        <taxon>Panpulmonata</taxon>
        <taxon>Hygrophila</taxon>
        <taxon>Lymnaeoidea</taxon>
        <taxon>Lymnaeidae</taxon>
        <taxon>Lymnaea</taxon>
    </lineage>
</organism>
<evidence type="ECO:0000256" key="4">
    <source>
        <dbReference type="ARBA" id="ARBA00022833"/>
    </source>
</evidence>
<evidence type="ECO:0000313" key="12">
    <source>
        <dbReference type="EMBL" id="CAL1532991.1"/>
    </source>
</evidence>
<keyword evidence="8" id="KW-0675">Receptor</keyword>
<dbReference type="SUPFAM" id="SSF57716">
    <property type="entry name" value="Glucocorticoid receptor-like (DNA-binding domain)"/>
    <property type="match status" value="1"/>
</dbReference>
<evidence type="ECO:0000256" key="10">
    <source>
        <dbReference type="SAM" id="MobiDB-lite"/>
    </source>
</evidence>
<dbReference type="InterPro" id="IPR013088">
    <property type="entry name" value="Znf_NHR/GATA"/>
</dbReference>
<evidence type="ECO:0000256" key="9">
    <source>
        <dbReference type="ARBA" id="ARBA00023242"/>
    </source>
</evidence>
<dbReference type="SUPFAM" id="SSF48508">
    <property type="entry name" value="Nuclear receptor ligand-binding domain"/>
    <property type="match status" value="1"/>
</dbReference>
<dbReference type="PANTHER" id="PTHR24083">
    <property type="entry name" value="NUCLEAR HORMONE RECEPTOR"/>
    <property type="match status" value="1"/>
</dbReference>
<evidence type="ECO:0000256" key="7">
    <source>
        <dbReference type="ARBA" id="ARBA00023163"/>
    </source>
</evidence>
<dbReference type="PRINTS" id="PR00047">
    <property type="entry name" value="STROIDFINGER"/>
</dbReference>
<sequence length="193" mass="22069">SCEVCGDKSYGKHYGVFCCDGCSCFFKRSIRKNISYSCIGKGSCLIDKARRNWCPHCRLEKCFAVNMNRNAVQEERGPRKNKGTKKNSAARRNLHMEAPPATTSTVVSPFPPLDIRPYLGHPMTSPLTWGSYLNQFFKSIVQQVLFASLRRAQYNHLFRLLHPHDQLVLLELRWAELFVLAAAYWPVDVSKVI</sequence>
<dbReference type="Pfam" id="PF00105">
    <property type="entry name" value="zf-C4"/>
    <property type="match status" value="1"/>
</dbReference>
<dbReference type="InterPro" id="IPR050274">
    <property type="entry name" value="Nuclear_hormone_rcpt_NR2"/>
</dbReference>
<dbReference type="Gene3D" id="1.10.565.10">
    <property type="entry name" value="Retinoid X Receptor"/>
    <property type="match status" value="1"/>
</dbReference>
<evidence type="ECO:0000256" key="8">
    <source>
        <dbReference type="ARBA" id="ARBA00023170"/>
    </source>
</evidence>
<feature type="non-terminal residue" evidence="12">
    <location>
        <position position="193"/>
    </location>
</feature>
<comment type="caution">
    <text evidence="12">The sequence shown here is derived from an EMBL/GenBank/DDBJ whole genome shotgun (WGS) entry which is preliminary data.</text>
</comment>
<dbReference type="FunFam" id="3.30.50.10:FF:000006">
    <property type="entry name" value="Nuclear receptor subfamily 5 group A member"/>
    <property type="match status" value="1"/>
</dbReference>
<feature type="non-terminal residue" evidence="12">
    <location>
        <position position="1"/>
    </location>
</feature>
<evidence type="ECO:0000313" key="13">
    <source>
        <dbReference type="Proteomes" id="UP001497497"/>
    </source>
</evidence>
<dbReference type="GO" id="GO:0005634">
    <property type="term" value="C:nucleus"/>
    <property type="evidence" value="ECO:0007669"/>
    <property type="project" value="UniProtKB-SubCell"/>
</dbReference>
<evidence type="ECO:0000256" key="3">
    <source>
        <dbReference type="ARBA" id="ARBA00022771"/>
    </source>
</evidence>
<dbReference type="GO" id="GO:0043565">
    <property type="term" value="F:sequence-specific DNA binding"/>
    <property type="evidence" value="ECO:0007669"/>
    <property type="project" value="InterPro"/>
</dbReference>
<protein>
    <recommendedName>
        <fullName evidence="11">Nuclear receptor domain-containing protein</fullName>
    </recommendedName>
</protein>
<feature type="compositionally biased region" description="Basic residues" evidence="10">
    <location>
        <begin position="79"/>
        <end position="93"/>
    </location>
</feature>
<comment type="subcellular location">
    <subcellularLocation>
        <location evidence="1">Nucleus</location>
    </subcellularLocation>
</comment>
<dbReference type="EMBL" id="CAXITT010000130">
    <property type="protein sequence ID" value="CAL1532991.1"/>
    <property type="molecule type" value="Genomic_DNA"/>
</dbReference>
<dbReference type="InterPro" id="IPR001628">
    <property type="entry name" value="Znf_hrmn_rcpt"/>
</dbReference>
<dbReference type="Gene3D" id="3.30.50.10">
    <property type="entry name" value="Erythroid Transcription Factor GATA-1, subunit A"/>
    <property type="match status" value="1"/>
</dbReference>
<keyword evidence="2" id="KW-0479">Metal-binding</keyword>
<keyword evidence="4" id="KW-0862">Zinc</keyword>
<keyword evidence="5" id="KW-0805">Transcription regulation</keyword>
<accession>A0AAV2HKD4</accession>
<evidence type="ECO:0000259" key="11">
    <source>
        <dbReference type="PROSITE" id="PS51030"/>
    </source>
</evidence>
<reference evidence="12 13" key="1">
    <citation type="submission" date="2024-04" db="EMBL/GenBank/DDBJ databases">
        <authorList>
            <consortium name="Genoscope - CEA"/>
            <person name="William W."/>
        </authorList>
    </citation>
    <scope>NUCLEOTIDE SEQUENCE [LARGE SCALE GENOMIC DNA]</scope>
</reference>
<name>A0AAV2HKD4_LYMST</name>
<feature type="domain" description="Nuclear receptor" evidence="11">
    <location>
        <begin position="1"/>
        <end position="74"/>
    </location>
</feature>
<dbReference type="SMART" id="SM00399">
    <property type="entry name" value="ZnF_C4"/>
    <property type="match status" value="1"/>
</dbReference>
<dbReference type="CDD" id="cd06957">
    <property type="entry name" value="NR_DBD_PNR_like_2"/>
    <property type="match status" value="1"/>
</dbReference>
<keyword evidence="6" id="KW-0238">DNA-binding</keyword>
<keyword evidence="9" id="KW-0539">Nucleus</keyword>
<proteinExistence type="predicted"/>
<dbReference type="InterPro" id="IPR035500">
    <property type="entry name" value="NHR-like_dom_sf"/>
</dbReference>
<dbReference type="GO" id="GO:0008270">
    <property type="term" value="F:zinc ion binding"/>
    <property type="evidence" value="ECO:0007669"/>
    <property type="project" value="UniProtKB-KW"/>
</dbReference>
<evidence type="ECO:0000256" key="6">
    <source>
        <dbReference type="ARBA" id="ARBA00023125"/>
    </source>
</evidence>
<feature type="region of interest" description="Disordered" evidence="10">
    <location>
        <begin position="73"/>
        <end position="95"/>
    </location>
</feature>
<evidence type="ECO:0000256" key="5">
    <source>
        <dbReference type="ARBA" id="ARBA00023015"/>
    </source>
</evidence>
<dbReference type="AlphaFoldDB" id="A0AAV2HKD4"/>
<dbReference type="PROSITE" id="PS00031">
    <property type="entry name" value="NUCLEAR_REC_DBD_1"/>
    <property type="match status" value="1"/>
</dbReference>
<gene>
    <name evidence="12" type="ORF">GSLYS_00007009001</name>
</gene>